<proteinExistence type="predicted"/>
<evidence type="ECO:0000313" key="1">
    <source>
        <dbReference type="EMBL" id="TYR98614.1"/>
    </source>
</evidence>
<accession>A0A5D4M9K0</accession>
<evidence type="ECO:0000313" key="2">
    <source>
        <dbReference type="Proteomes" id="UP000325182"/>
    </source>
</evidence>
<name>A0A5D4M9K0_9BACI</name>
<organism evidence="1 2">
    <name type="scientific">Rossellomorea vietnamensis</name>
    <dbReference type="NCBI Taxonomy" id="218284"/>
    <lineage>
        <taxon>Bacteria</taxon>
        <taxon>Bacillati</taxon>
        <taxon>Bacillota</taxon>
        <taxon>Bacilli</taxon>
        <taxon>Bacillales</taxon>
        <taxon>Bacillaceae</taxon>
        <taxon>Rossellomorea</taxon>
    </lineage>
</organism>
<gene>
    <name evidence="1" type="ORF">FZC84_14375</name>
</gene>
<sequence length="102" mass="12378">MFVKVYQYHIQKNKEKEYIRVQKKAAEIYKRYVSFETIYLKGCDDGTKWMEITKYKSEAEYQRSIGTINEEEEIQELFEELQALLVSGKEEITEENFIERIF</sequence>
<dbReference type="RefSeq" id="WP_148954375.1">
    <property type="nucleotide sequence ID" value="NZ_VTEG01000010.1"/>
</dbReference>
<protein>
    <recommendedName>
        <fullName evidence="3">ABM domain-containing protein</fullName>
    </recommendedName>
</protein>
<comment type="caution">
    <text evidence="1">The sequence shown here is derived from an EMBL/GenBank/DDBJ whole genome shotgun (WGS) entry which is preliminary data.</text>
</comment>
<reference evidence="1 2" key="1">
    <citation type="submission" date="2019-08" db="EMBL/GenBank/DDBJ databases">
        <title>Bacillus genomes from the desert of Cuatro Cienegas, Coahuila.</title>
        <authorList>
            <person name="Olmedo-Alvarez G."/>
        </authorList>
    </citation>
    <scope>NUCLEOTIDE SEQUENCE [LARGE SCALE GENOMIC DNA]</scope>
    <source>
        <strain evidence="1 2">CH128b_4D</strain>
    </source>
</reference>
<evidence type="ECO:0008006" key="3">
    <source>
        <dbReference type="Google" id="ProtNLM"/>
    </source>
</evidence>
<dbReference type="EMBL" id="VTEG01000010">
    <property type="protein sequence ID" value="TYR98614.1"/>
    <property type="molecule type" value="Genomic_DNA"/>
</dbReference>
<dbReference type="Proteomes" id="UP000325182">
    <property type="component" value="Unassembled WGS sequence"/>
</dbReference>
<dbReference type="AlphaFoldDB" id="A0A5D4M9K0"/>